<dbReference type="InterPro" id="IPR007372">
    <property type="entry name" value="Lipid/polyisoprenoid-bd_YceI"/>
</dbReference>
<reference evidence="2 3" key="1">
    <citation type="submission" date="2019-07" db="EMBL/GenBank/DDBJ databases">
        <title>Lysobacter weifangensis sp. nov., isolated from bensulfuron-methyl contaminated farmland soil.</title>
        <authorList>
            <person name="Zhao H."/>
        </authorList>
    </citation>
    <scope>NUCLEOTIDE SEQUENCE [LARGE SCALE GENOMIC DNA]</scope>
    <source>
        <strain evidence="2 3">CC-Bw-6</strain>
    </source>
</reference>
<dbReference type="Proteomes" id="UP000315891">
    <property type="component" value="Chromosome"/>
</dbReference>
<dbReference type="SMART" id="SM00867">
    <property type="entry name" value="YceI"/>
    <property type="match status" value="1"/>
</dbReference>
<name>A0A516V5F1_9GAMM</name>
<feature type="domain" description="Lipid/polyisoprenoid-binding YceI-like" evidence="1">
    <location>
        <begin position="39"/>
        <end position="203"/>
    </location>
</feature>
<proteinExistence type="predicted"/>
<sequence>MTASKEDSLPHPRSTTMIRTAVLALALATSFGVAAKPVSYQLDPSHTVVLASWTHVGFSHPSANFGEASGTLVYDADDVAKSNVEVTLPLSGLDTFVPKLDEHLKSADFFDAAKYPTITFKSTMVHDMGGGKLMIMGDLTVHGVTKPVTLDATLNNAGIHPMTKAPTVGFDATTTIKRSDFGVGAYVPMVSDEISIRITTEASAKATP</sequence>
<evidence type="ECO:0000259" key="1">
    <source>
        <dbReference type="SMART" id="SM00867"/>
    </source>
</evidence>
<accession>A0A516V5F1</accession>
<dbReference type="OrthoDB" id="9811006at2"/>
<dbReference type="PANTHER" id="PTHR34406">
    <property type="entry name" value="PROTEIN YCEI"/>
    <property type="match status" value="1"/>
</dbReference>
<dbReference type="SUPFAM" id="SSF101874">
    <property type="entry name" value="YceI-like"/>
    <property type="match status" value="1"/>
</dbReference>
<dbReference type="Pfam" id="PF04264">
    <property type="entry name" value="YceI"/>
    <property type="match status" value="1"/>
</dbReference>
<dbReference type="Gene3D" id="2.40.128.110">
    <property type="entry name" value="Lipid/polyisoprenoid-binding, YceI-like"/>
    <property type="match status" value="1"/>
</dbReference>
<dbReference type="AlphaFoldDB" id="A0A516V5F1"/>
<keyword evidence="3" id="KW-1185">Reference proteome</keyword>
<organism evidence="2 3">
    <name type="scientific">Pseudoluteimonas lycopersici</name>
    <dbReference type="NCBI Taxonomy" id="1324796"/>
    <lineage>
        <taxon>Bacteria</taxon>
        <taxon>Pseudomonadati</taxon>
        <taxon>Pseudomonadota</taxon>
        <taxon>Gammaproteobacteria</taxon>
        <taxon>Lysobacterales</taxon>
        <taxon>Lysobacteraceae</taxon>
        <taxon>Pseudoluteimonas</taxon>
    </lineage>
</organism>
<evidence type="ECO:0000313" key="2">
    <source>
        <dbReference type="EMBL" id="QDQ73721.1"/>
    </source>
</evidence>
<dbReference type="EMBL" id="CP041742">
    <property type="protein sequence ID" value="QDQ73721.1"/>
    <property type="molecule type" value="Genomic_DNA"/>
</dbReference>
<evidence type="ECO:0000313" key="3">
    <source>
        <dbReference type="Proteomes" id="UP000315891"/>
    </source>
</evidence>
<protein>
    <submittedName>
        <fullName evidence="2">Polyisoprenoid-binding protein</fullName>
    </submittedName>
</protein>
<dbReference type="InterPro" id="IPR036761">
    <property type="entry name" value="TTHA0802/YceI-like_sf"/>
</dbReference>
<dbReference type="PANTHER" id="PTHR34406:SF1">
    <property type="entry name" value="PROTEIN YCEI"/>
    <property type="match status" value="1"/>
</dbReference>
<gene>
    <name evidence="2" type="ORF">FNZ56_07465</name>
</gene>